<dbReference type="GO" id="GO:0000309">
    <property type="term" value="F:nicotinamide-nucleotide adenylyltransferase activity"/>
    <property type="evidence" value="ECO:0007669"/>
    <property type="project" value="TreeGrafter"/>
</dbReference>
<dbReference type="RefSeq" id="XP_013272196.1">
    <property type="nucleotide sequence ID" value="XM_013416742.1"/>
</dbReference>
<dbReference type="AlphaFoldDB" id="A0A0D2J7Q1"/>
<evidence type="ECO:0000313" key="2">
    <source>
        <dbReference type="Proteomes" id="UP000053617"/>
    </source>
</evidence>
<dbReference type="InterPro" id="IPR014729">
    <property type="entry name" value="Rossmann-like_a/b/a_fold"/>
</dbReference>
<dbReference type="PANTHER" id="PTHR31285">
    <property type="entry name" value="NICOTINAMIDE MONONUCLEOTIDE ADENYLYLTRANSFERASE"/>
    <property type="match status" value="1"/>
</dbReference>
<dbReference type="GeneID" id="25294003"/>
<protein>
    <submittedName>
        <fullName evidence="1">Rhinocladiella mackenziei CBS 650.93 unplaced genomic scaffold supercont1.4, whole genome shotgun sequence</fullName>
    </submittedName>
</protein>
<accession>A0A0D2J7Q1</accession>
<dbReference type="STRING" id="1442369.A0A0D2J7Q1"/>
<reference evidence="1 2" key="1">
    <citation type="submission" date="2015-01" db="EMBL/GenBank/DDBJ databases">
        <title>The Genome Sequence of Rhinocladiella mackenzie CBS 650.93.</title>
        <authorList>
            <consortium name="The Broad Institute Genomics Platform"/>
            <person name="Cuomo C."/>
            <person name="de Hoog S."/>
            <person name="Gorbushina A."/>
            <person name="Stielow B."/>
            <person name="Teixiera M."/>
            <person name="Abouelleil A."/>
            <person name="Chapman S.B."/>
            <person name="Priest M."/>
            <person name="Young S.K."/>
            <person name="Wortman J."/>
            <person name="Nusbaum C."/>
            <person name="Birren B."/>
        </authorList>
    </citation>
    <scope>NUCLEOTIDE SEQUENCE [LARGE SCALE GENOMIC DNA]</scope>
    <source>
        <strain evidence="1 2">CBS 650.93</strain>
    </source>
</reference>
<dbReference type="GO" id="GO:0005737">
    <property type="term" value="C:cytoplasm"/>
    <property type="evidence" value="ECO:0007669"/>
    <property type="project" value="TreeGrafter"/>
</dbReference>
<dbReference type="HOGENOM" id="CLU_032651_0_0_1"/>
<evidence type="ECO:0000313" key="1">
    <source>
        <dbReference type="EMBL" id="KIX05060.1"/>
    </source>
</evidence>
<dbReference type="GO" id="GO:0016887">
    <property type="term" value="F:ATP hydrolysis activity"/>
    <property type="evidence" value="ECO:0007669"/>
    <property type="project" value="TreeGrafter"/>
</dbReference>
<dbReference type="VEuPathDB" id="FungiDB:Z518_05932"/>
<name>A0A0D2J7Q1_9EURO</name>
<keyword evidence="2" id="KW-1185">Reference proteome</keyword>
<dbReference type="PANTHER" id="PTHR31285:SF0">
    <property type="entry name" value="NICOTINAMIDE MONONUCLEOTIDE ADENYLYLTRANSFERASE"/>
    <property type="match status" value="1"/>
</dbReference>
<gene>
    <name evidence="1" type="ORF">Z518_05932</name>
</gene>
<dbReference type="GO" id="GO:0005634">
    <property type="term" value="C:nucleus"/>
    <property type="evidence" value="ECO:0007669"/>
    <property type="project" value="TreeGrafter"/>
</dbReference>
<proteinExistence type="predicted"/>
<dbReference type="SUPFAM" id="SSF52374">
    <property type="entry name" value="Nucleotidylyl transferase"/>
    <property type="match status" value="1"/>
</dbReference>
<organism evidence="1 2">
    <name type="scientific">Rhinocladiella mackenziei CBS 650.93</name>
    <dbReference type="NCBI Taxonomy" id="1442369"/>
    <lineage>
        <taxon>Eukaryota</taxon>
        <taxon>Fungi</taxon>
        <taxon>Dikarya</taxon>
        <taxon>Ascomycota</taxon>
        <taxon>Pezizomycotina</taxon>
        <taxon>Eurotiomycetes</taxon>
        <taxon>Chaetothyriomycetidae</taxon>
        <taxon>Chaetothyriales</taxon>
        <taxon>Herpotrichiellaceae</taxon>
        <taxon>Rhinocladiella</taxon>
    </lineage>
</organism>
<dbReference type="OrthoDB" id="5591297at2759"/>
<dbReference type="EMBL" id="KN847478">
    <property type="protein sequence ID" value="KIX05060.1"/>
    <property type="molecule type" value="Genomic_DNA"/>
</dbReference>
<dbReference type="Proteomes" id="UP000053617">
    <property type="component" value="Unassembled WGS sequence"/>
</dbReference>
<dbReference type="Gene3D" id="3.40.50.620">
    <property type="entry name" value="HUPs"/>
    <property type="match status" value="1"/>
</dbReference>
<sequence length="318" mass="35685">MFPPPLNIDMQTLQHLRTQFSHMLKNFTSSPSSTFRILHTIPSTATQHTPAIRTLYVLDSSFNPPSKAHLSLVQTALESSSQNAISSSGRNSRQVQSQNPRVLFLLATINADKTPEPADFEDRLVMMTLMAEQLRSNFSSNDPPAAAPPVIDIGVTKEPYFIDKARSIDESNIYNTPSESGRREVIEQIHLTGFDTLIRIFTPKYYPNYTPPLSALAPFLARHRLRATIRPDPAVEFSTVEAQKAYFARIAKGEMEGEGLKREWVDRVELVLDETGEAEGVSSTRVREAVKKGDWEVVKELVGEGVQAWIREKGLYLE</sequence>